<evidence type="ECO:0000313" key="4">
    <source>
        <dbReference type="Proteomes" id="UP001500831"/>
    </source>
</evidence>
<sequence length="274" mass="29641">MRRRFSKGAITIVVIVVLLAVGITVGVFTLINRVTPLKDLGEGCKITTPEGTLDLDIEQAKVAAVIAAVAARRKLPERAVVIAYATAIQESKLENLTHGDRDSVGAFQQRPSQGWGTPKQLVDPVYASGKFFAALEKVKNYQKLPLHEAAQLVQRSADGSAYAQHEGDGKILAAAFTGRVPKAVQCWFPTPTGKTPQPATEKAERRLARALGPDSTLTVSSRRRGWLVAGWSVAHAKEFGLSRVRYDGQSWTPATGEEGWKADTRASAKRVDIS</sequence>
<reference evidence="3 4" key="1">
    <citation type="journal article" date="2019" name="Int. J. Syst. Evol. Microbiol.">
        <title>The Global Catalogue of Microorganisms (GCM) 10K type strain sequencing project: providing services to taxonomists for standard genome sequencing and annotation.</title>
        <authorList>
            <consortium name="The Broad Institute Genomics Platform"/>
            <consortium name="The Broad Institute Genome Sequencing Center for Infectious Disease"/>
            <person name="Wu L."/>
            <person name="Ma J."/>
        </authorList>
    </citation>
    <scope>NUCLEOTIDE SEQUENCE [LARGE SCALE GENOMIC DNA]</scope>
    <source>
        <strain evidence="3 4">JCM 6242</strain>
    </source>
</reference>
<feature type="region of interest" description="Disordered" evidence="1">
    <location>
        <begin position="250"/>
        <end position="274"/>
    </location>
</feature>
<accession>A0ABN3W4Z7</accession>
<dbReference type="EMBL" id="BAAAVI010000045">
    <property type="protein sequence ID" value="GAA2890026.1"/>
    <property type="molecule type" value="Genomic_DNA"/>
</dbReference>
<proteinExistence type="predicted"/>
<keyword evidence="2" id="KW-1133">Transmembrane helix</keyword>
<feature type="compositionally biased region" description="Basic and acidic residues" evidence="1">
    <location>
        <begin position="258"/>
        <end position="274"/>
    </location>
</feature>
<evidence type="ECO:0000313" key="3">
    <source>
        <dbReference type="EMBL" id="GAA2890026.1"/>
    </source>
</evidence>
<keyword evidence="4" id="KW-1185">Reference proteome</keyword>
<evidence type="ECO:0000256" key="2">
    <source>
        <dbReference type="SAM" id="Phobius"/>
    </source>
</evidence>
<name>A0ABN3W4Z7_9ACTN</name>
<evidence type="ECO:0008006" key="5">
    <source>
        <dbReference type="Google" id="ProtNLM"/>
    </source>
</evidence>
<gene>
    <name evidence="3" type="ORF">GCM10010517_54290</name>
</gene>
<keyword evidence="2" id="KW-0472">Membrane</keyword>
<organism evidence="3 4">
    <name type="scientific">Streptosporangium fragile</name>
    <dbReference type="NCBI Taxonomy" id="46186"/>
    <lineage>
        <taxon>Bacteria</taxon>
        <taxon>Bacillati</taxon>
        <taxon>Actinomycetota</taxon>
        <taxon>Actinomycetes</taxon>
        <taxon>Streptosporangiales</taxon>
        <taxon>Streptosporangiaceae</taxon>
        <taxon>Streptosporangium</taxon>
    </lineage>
</organism>
<protein>
    <recommendedName>
        <fullName evidence="5">Heavy metal transporter</fullName>
    </recommendedName>
</protein>
<feature type="transmembrane region" description="Helical" evidence="2">
    <location>
        <begin position="12"/>
        <end position="31"/>
    </location>
</feature>
<comment type="caution">
    <text evidence="3">The sequence shown here is derived from an EMBL/GenBank/DDBJ whole genome shotgun (WGS) entry which is preliminary data.</text>
</comment>
<dbReference type="Proteomes" id="UP001500831">
    <property type="component" value="Unassembled WGS sequence"/>
</dbReference>
<evidence type="ECO:0000256" key="1">
    <source>
        <dbReference type="SAM" id="MobiDB-lite"/>
    </source>
</evidence>
<keyword evidence="2" id="KW-0812">Transmembrane</keyword>